<comment type="caution">
    <text evidence="1">The sequence shown here is derived from an EMBL/GenBank/DDBJ whole genome shotgun (WGS) entry which is preliminary data.</text>
</comment>
<accession>A0A0F9ASS0</accession>
<sequence length="308" mass="34090">MAFQQDKHDIGLLRQDGSTKTGFILARKNNIPIYETYDDEYLARHQTTVAGYDALSPEKEFAIVRDDWRSGFGQEYHDSTDPLRYYESTNVDARSKGGIIAGPLATAIALVDYSATFTDEGLELWDDANTLTNWTDVQVNGTLTREASTVRTGTYSARLQTDVGGTSSLIKQSLSWDNKYRNVTVKVSAYFHQEDASCATISIYDGQGTTTSSTSATTGSFIQFTVERTLHASASELTISAIVTGDTKNSWVDDITWVGPNLGNPRRFAEFNNEWYMAYGDVLVKLNGAYNGWTFIKSFPGVTATDLE</sequence>
<feature type="non-terminal residue" evidence="1">
    <location>
        <position position="308"/>
    </location>
</feature>
<dbReference type="Gene3D" id="2.60.120.260">
    <property type="entry name" value="Galactose-binding domain-like"/>
    <property type="match status" value="1"/>
</dbReference>
<proteinExistence type="predicted"/>
<evidence type="ECO:0000313" key="1">
    <source>
        <dbReference type="EMBL" id="KKK81479.1"/>
    </source>
</evidence>
<name>A0A0F9ASS0_9ZZZZ</name>
<reference evidence="1" key="1">
    <citation type="journal article" date="2015" name="Nature">
        <title>Complex archaea that bridge the gap between prokaryotes and eukaryotes.</title>
        <authorList>
            <person name="Spang A."/>
            <person name="Saw J.H."/>
            <person name="Jorgensen S.L."/>
            <person name="Zaremba-Niedzwiedzka K."/>
            <person name="Martijn J."/>
            <person name="Lind A.E."/>
            <person name="van Eijk R."/>
            <person name="Schleper C."/>
            <person name="Guy L."/>
            <person name="Ettema T.J."/>
        </authorList>
    </citation>
    <scope>NUCLEOTIDE SEQUENCE</scope>
</reference>
<dbReference type="EMBL" id="LAZR01053105">
    <property type="protein sequence ID" value="KKK81479.1"/>
    <property type="molecule type" value="Genomic_DNA"/>
</dbReference>
<dbReference type="AlphaFoldDB" id="A0A0F9ASS0"/>
<gene>
    <name evidence="1" type="ORF">LCGC14_2813020</name>
</gene>
<protein>
    <submittedName>
        <fullName evidence="1">Uncharacterized protein</fullName>
    </submittedName>
</protein>
<organism evidence="1">
    <name type="scientific">marine sediment metagenome</name>
    <dbReference type="NCBI Taxonomy" id="412755"/>
    <lineage>
        <taxon>unclassified sequences</taxon>
        <taxon>metagenomes</taxon>
        <taxon>ecological metagenomes</taxon>
    </lineage>
</organism>